<dbReference type="GO" id="GO:0004565">
    <property type="term" value="F:beta-galactosidase activity"/>
    <property type="evidence" value="ECO:0007669"/>
    <property type="project" value="UniProtKB-EC"/>
</dbReference>
<evidence type="ECO:0000256" key="7">
    <source>
        <dbReference type="ARBA" id="ARBA00023295"/>
    </source>
</evidence>
<dbReference type="Gene3D" id="2.60.120.260">
    <property type="entry name" value="Galactose-binding domain-like"/>
    <property type="match status" value="2"/>
</dbReference>
<evidence type="ECO:0000259" key="11">
    <source>
        <dbReference type="SMART" id="SM01029"/>
    </source>
</evidence>
<dbReference type="InterPro" id="IPR017853">
    <property type="entry name" value="GH"/>
</dbReference>
<evidence type="ECO:0000256" key="1">
    <source>
        <dbReference type="ARBA" id="ARBA00001412"/>
    </source>
</evidence>
<organism evidence="12 13">
    <name type="scientific">Plectosphaerella plurivora</name>
    <dbReference type="NCBI Taxonomy" id="936078"/>
    <lineage>
        <taxon>Eukaryota</taxon>
        <taxon>Fungi</taxon>
        <taxon>Dikarya</taxon>
        <taxon>Ascomycota</taxon>
        <taxon>Pezizomycotina</taxon>
        <taxon>Sordariomycetes</taxon>
        <taxon>Hypocreomycetidae</taxon>
        <taxon>Glomerellales</taxon>
        <taxon>Plectosphaerellaceae</taxon>
        <taxon>Plectosphaerella</taxon>
    </lineage>
</organism>
<evidence type="ECO:0000313" key="12">
    <source>
        <dbReference type="EMBL" id="KAH6689789.1"/>
    </source>
</evidence>
<keyword evidence="13" id="KW-1185">Reference proteome</keyword>
<dbReference type="InterPro" id="IPR001944">
    <property type="entry name" value="Glycoside_Hdrlase_35"/>
</dbReference>
<dbReference type="Pfam" id="PF13363">
    <property type="entry name" value="BetaGal_dom3"/>
    <property type="match status" value="1"/>
</dbReference>
<dbReference type="Pfam" id="PF01301">
    <property type="entry name" value="Glyco_hydro_35"/>
    <property type="match status" value="1"/>
</dbReference>
<protein>
    <recommendedName>
        <fullName evidence="3 8">Beta-galactosidase</fullName>
        <ecNumber evidence="3 8">3.2.1.23</ecNumber>
    </recommendedName>
</protein>
<feature type="chain" id="PRO_5040128003" description="Beta-galactosidase" evidence="10">
    <location>
        <begin position="23"/>
        <end position="1000"/>
    </location>
</feature>
<evidence type="ECO:0000313" key="13">
    <source>
        <dbReference type="Proteomes" id="UP000770015"/>
    </source>
</evidence>
<dbReference type="Proteomes" id="UP000770015">
    <property type="component" value="Unassembled WGS sequence"/>
</dbReference>
<keyword evidence="7 8" id="KW-0326">Glycosidase</keyword>
<dbReference type="SUPFAM" id="SSF117100">
    <property type="entry name" value="Beta-galactosidase LacA, domain 3"/>
    <property type="match status" value="1"/>
</dbReference>
<comment type="catalytic activity">
    <reaction evidence="1 8">
        <text>Hydrolysis of terminal non-reducing beta-D-galactose residues in beta-D-galactosides.</text>
        <dbReference type="EC" id="3.2.1.23"/>
    </reaction>
</comment>
<evidence type="ECO:0000256" key="9">
    <source>
        <dbReference type="RuleBase" id="RU003679"/>
    </source>
</evidence>
<accession>A0A9P8VFD6</accession>
<dbReference type="InterPro" id="IPR031330">
    <property type="entry name" value="Gly_Hdrlase_35_cat"/>
</dbReference>
<dbReference type="Pfam" id="PF13364">
    <property type="entry name" value="BetaGal_ABD2"/>
    <property type="match status" value="2"/>
</dbReference>
<evidence type="ECO:0000256" key="3">
    <source>
        <dbReference type="ARBA" id="ARBA00012756"/>
    </source>
</evidence>
<keyword evidence="5 8" id="KW-0378">Hydrolase</keyword>
<dbReference type="PRINTS" id="PR00742">
    <property type="entry name" value="GLHYDRLASE35"/>
</dbReference>
<keyword evidence="4 10" id="KW-0732">Signal</keyword>
<sequence>MIFSKPLQLLSVGLSLASIASAATPDDTSKALVGRQQEIVTWDDHSLFINGERLMVFSGEFHAFRLPVKSLWLDILQKIKASGYNCVSIYINWHLIEAKRGEFRADGIFALEPFFEAAKKAGLYVLPRPGPYINAEVAGGGFPGWLTRVPGALRTSEPGYMNATNLYTHEIGKIIAEAQITNGGPVIIFQLENEYQFALDGFPMPDYDYWSQVDAQFRDAGVVVPYINNEAHMYGRITAHTPAAVDIYGHDGYPLGFDCENPSIWPEDGLPTDWLATNNALAPDTPYTIPEFQGGGFQHWGNAGFENCALLLNMEFERVLYKNNYAVGATIFNIYMCQTFGGTNWGNLGHAEGYTSYDYGAQITEERQVWREKYSEVKLQANFFHVSPAFLEADRFNSSLEFTNNAAITVTPATTDKTKFYISRHTEYDSIDSVPYRLIVKTVDYGDIEIPQIGESLFLNRRDSKIHVSDYAVGDKHLIYSSAEVFTWKKYEDKTILVLYGGPNEHHEVAVEGKGSDSDKILEGENVEIKQSTDGYTIISWDISADVEDRKIVKLDDFYIYLLNRNEAYNFWVPPTGSGSNYGTSDVILKAGYLIRTAQKEGKILNLVGDVNATTPIEIIGGAPAGLQELTFNGESLDFKQNERGVVTSTVAFSKPDFSLPCLSSLDWKTIDSLPEITAEYDDTDWINADLEESPNDKQALLTPTSLIAGDYGFHTGSVLYRGHFTANGDESTLNLTTQGGHAFGASIWLGSTFLGSWIGNPELFVGSTLLTLPSGLKSGEKYVFTVVIDLMGLNGNYVIGEDNLKTPRGIMDYTFAGHNAADIKWKIQGNLGGEDYQDLVRGPLNEGAFFAERQGYHQPSSPSSDWASGKPTTGLSEPGIKFFTTTFDLDLPRGYDIPLAFKFGKDVPEGGAYRVQLFVNGYQFGKFVPHIGPQSRYPVPEGILNHRGSNTLGITVWAMEEGGAKLAGMGWDVSMVTATGFGDIDLTPAPKWSEREGAH</sequence>
<dbReference type="FunFam" id="2.60.120.260:FF:000065">
    <property type="entry name" value="Beta-galactosidase A"/>
    <property type="match status" value="1"/>
</dbReference>
<dbReference type="GO" id="GO:0005975">
    <property type="term" value="P:carbohydrate metabolic process"/>
    <property type="evidence" value="ECO:0007669"/>
    <property type="project" value="InterPro"/>
</dbReference>
<dbReference type="InterPro" id="IPR025972">
    <property type="entry name" value="BetaGal_dom3"/>
</dbReference>
<dbReference type="PANTHER" id="PTHR23421">
    <property type="entry name" value="BETA-GALACTOSIDASE RELATED"/>
    <property type="match status" value="1"/>
</dbReference>
<dbReference type="SUPFAM" id="SSF49785">
    <property type="entry name" value="Galactose-binding domain-like"/>
    <property type="match status" value="2"/>
</dbReference>
<dbReference type="Gene3D" id="2.102.20.10">
    <property type="entry name" value="Beta-galactosidase, domain 2"/>
    <property type="match status" value="1"/>
</dbReference>
<dbReference type="SMART" id="SM01029">
    <property type="entry name" value="BetaGal_dom2"/>
    <property type="match status" value="1"/>
</dbReference>
<dbReference type="FunFam" id="3.20.20.80:FF:000040">
    <property type="entry name" value="Beta-galactosidase A"/>
    <property type="match status" value="1"/>
</dbReference>
<dbReference type="Gene3D" id="2.60.390.10">
    <property type="entry name" value="Beta-galactosidase, domain 3"/>
    <property type="match status" value="1"/>
</dbReference>
<dbReference type="EMBL" id="JAGSXJ010000007">
    <property type="protein sequence ID" value="KAH6689789.1"/>
    <property type="molecule type" value="Genomic_DNA"/>
</dbReference>
<proteinExistence type="inferred from homology"/>
<evidence type="ECO:0000256" key="8">
    <source>
        <dbReference type="RuleBase" id="RU000675"/>
    </source>
</evidence>
<dbReference type="InterPro" id="IPR025300">
    <property type="entry name" value="BetaGal_jelly_roll_dom"/>
</dbReference>
<comment type="similarity">
    <text evidence="2 9">Belongs to the glycosyl hydrolase 35 family.</text>
</comment>
<dbReference type="Gene3D" id="3.20.20.80">
    <property type="entry name" value="Glycosidases"/>
    <property type="match status" value="1"/>
</dbReference>
<dbReference type="InterPro" id="IPR018954">
    <property type="entry name" value="Betagal_dom2"/>
</dbReference>
<dbReference type="Pfam" id="PF10435">
    <property type="entry name" value="BetaGal_dom2"/>
    <property type="match status" value="1"/>
</dbReference>
<reference evidence="12" key="1">
    <citation type="journal article" date="2021" name="Nat. Commun.">
        <title>Genetic determinants of endophytism in the Arabidopsis root mycobiome.</title>
        <authorList>
            <person name="Mesny F."/>
            <person name="Miyauchi S."/>
            <person name="Thiergart T."/>
            <person name="Pickel B."/>
            <person name="Atanasova L."/>
            <person name="Karlsson M."/>
            <person name="Huettel B."/>
            <person name="Barry K.W."/>
            <person name="Haridas S."/>
            <person name="Chen C."/>
            <person name="Bauer D."/>
            <person name="Andreopoulos W."/>
            <person name="Pangilinan J."/>
            <person name="LaButti K."/>
            <person name="Riley R."/>
            <person name="Lipzen A."/>
            <person name="Clum A."/>
            <person name="Drula E."/>
            <person name="Henrissat B."/>
            <person name="Kohler A."/>
            <person name="Grigoriev I.V."/>
            <person name="Martin F.M."/>
            <person name="Hacquard S."/>
        </authorList>
    </citation>
    <scope>NUCLEOTIDE SEQUENCE</scope>
    <source>
        <strain evidence="12">MPI-SDFR-AT-0117</strain>
    </source>
</reference>
<dbReference type="PROSITE" id="PS01182">
    <property type="entry name" value="GLYCOSYL_HYDROL_F35"/>
    <property type="match status" value="1"/>
</dbReference>
<dbReference type="OrthoDB" id="1657402at2759"/>
<evidence type="ECO:0000256" key="10">
    <source>
        <dbReference type="SAM" id="SignalP"/>
    </source>
</evidence>
<dbReference type="InterPro" id="IPR008979">
    <property type="entry name" value="Galactose-bd-like_sf"/>
</dbReference>
<dbReference type="InterPro" id="IPR036833">
    <property type="entry name" value="BetaGal_dom3_sf"/>
</dbReference>
<dbReference type="AlphaFoldDB" id="A0A9P8VFD6"/>
<evidence type="ECO:0000256" key="4">
    <source>
        <dbReference type="ARBA" id="ARBA00022729"/>
    </source>
</evidence>
<dbReference type="InterPro" id="IPR037110">
    <property type="entry name" value="Betagal_dom2_sf"/>
</dbReference>
<keyword evidence="6" id="KW-0325">Glycoprotein</keyword>
<evidence type="ECO:0000256" key="6">
    <source>
        <dbReference type="ARBA" id="ARBA00023180"/>
    </source>
</evidence>
<dbReference type="InterPro" id="IPR019801">
    <property type="entry name" value="Glyco_hydro_35_CS"/>
</dbReference>
<evidence type="ECO:0000256" key="5">
    <source>
        <dbReference type="ARBA" id="ARBA00022801"/>
    </source>
</evidence>
<gene>
    <name evidence="12" type="ORF">F5X68DRAFT_189521</name>
</gene>
<name>A0A9P8VFD6_9PEZI</name>
<comment type="caution">
    <text evidence="12">The sequence shown here is derived from an EMBL/GenBank/DDBJ whole genome shotgun (WGS) entry which is preliminary data.</text>
</comment>
<feature type="domain" description="Beta-galactosidase" evidence="11">
    <location>
        <begin position="389"/>
        <end position="571"/>
    </location>
</feature>
<dbReference type="SUPFAM" id="SSF51445">
    <property type="entry name" value="(Trans)glycosidases"/>
    <property type="match status" value="1"/>
</dbReference>
<dbReference type="SUPFAM" id="SSF51011">
    <property type="entry name" value="Glycosyl hydrolase domain"/>
    <property type="match status" value="1"/>
</dbReference>
<feature type="signal peptide" evidence="10">
    <location>
        <begin position="1"/>
        <end position="22"/>
    </location>
</feature>
<evidence type="ECO:0000256" key="2">
    <source>
        <dbReference type="ARBA" id="ARBA00009809"/>
    </source>
</evidence>
<dbReference type="EC" id="3.2.1.23" evidence="3 8"/>